<gene>
    <name evidence="2" type="ORF">FXN65_13490</name>
</gene>
<protein>
    <submittedName>
        <fullName evidence="2">CbtA family protein</fullName>
    </submittedName>
</protein>
<dbReference type="KEGG" id="plal:FXN65_13490"/>
<dbReference type="Pfam" id="PF09490">
    <property type="entry name" value="CbtA"/>
    <property type="match status" value="1"/>
</dbReference>
<dbReference type="Proteomes" id="UP000327179">
    <property type="component" value="Chromosome"/>
</dbReference>
<evidence type="ECO:0000313" key="2">
    <source>
        <dbReference type="EMBL" id="QEY63030.1"/>
    </source>
</evidence>
<dbReference type="EMBL" id="CP043311">
    <property type="protein sequence ID" value="QEY63030.1"/>
    <property type="molecule type" value="Genomic_DNA"/>
</dbReference>
<feature type="transmembrane region" description="Helical" evidence="1">
    <location>
        <begin position="83"/>
        <end position="103"/>
    </location>
</feature>
<dbReference type="InterPro" id="IPR012666">
    <property type="entry name" value="CbtA_put"/>
</dbReference>
<evidence type="ECO:0000256" key="1">
    <source>
        <dbReference type="SAM" id="Phobius"/>
    </source>
</evidence>
<feature type="transmembrane region" description="Helical" evidence="1">
    <location>
        <begin position="208"/>
        <end position="230"/>
    </location>
</feature>
<feature type="transmembrane region" description="Helical" evidence="1">
    <location>
        <begin position="149"/>
        <end position="166"/>
    </location>
</feature>
<accession>A0A5J6QKD1</accession>
<evidence type="ECO:0000313" key="3">
    <source>
        <dbReference type="Proteomes" id="UP000327179"/>
    </source>
</evidence>
<sequence>MFKRILSTACYTGAIAALLLTLMQSLWITPLILQAEVFESADVPHEHVQERPAHEHAVGAHEHEHDAEAWSPADGWQRTLSTFGGDLVVAVGFALLLCALYNLRSPTKSWHGVLWGLAGYGTFYLAPSAGLPPELPGTMAAELSSRQDWWGVTALATAIGLGLLVFGRHWLWRVVAVLLIAAPHIYGAPQPAHHHTLAPGELQAQFRVASMLVNATFWIALGGLSGWWYVRQQAGESITSGSPFATR</sequence>
<keyword evidence="1" id="KW-0812">Transmembrane</keyword>
<feature type="transmembrane region" description="Helical" evidence="1">
    <location>
        <begin position="171"/>
        <end position="188"/>
    </location>
</feature>
<dbReference type="NCBIfam" id="TIGR02458">
    <property type="entry name" value="CbtA"/>
    <property type="match status" value="1"/>
</dbReference>
<organism evidence="2 3">
    <name type="scientific">Metapseudomonas lalkuanensis</name>
    <dbReference type="NCBI Taxonomy" id="2604832"/>
    <lineage>
        <taxon>Bacteria</taxon>
        <taxon>Pseudomonadati</taxon>
        <taxon>Pseudomonadota</taxon>
        <taxon>Gammaproteobacteria</taxon>
        <taxon>Pseudomonadales</taxon>
        <taxon>Pseudomonadaceae</taxon>
        <taxon>Metapseudomonas</taxon>
    </lineage>
</organism>
<name>A0A5J6QKD1_9GAMM</name>
<dbReference type="AlphaFoldDB" id="A0A5J6QKD1"/>
<feature type="transmembrane region" description="Helical" evidence="1">
    <location>
        <begin position="110"/>
        <end position="129"/>
    </location>
</feature>
<proteinExistence type="predicted"/>
<dbReference type="RefSeq" id="WP_151133682.1">
    <property type="nucleotide sequence ID" value="NZ_CP043311.1"/>
</dbReference>
<keyword evidence="3" id="KW-1185">Reference proteome</keyword>
<keyword evidence="1" id="KW-1133">Transmembrane helix</keyword>
<keyword evidence="1" id="KW-0472">Membrane</keyword>
<reference evidence="2 3" key="1">
    <citation type="submission" date="2019-08" db="EMBL/GenBank/DDBJ databases">
        <title>Whole-genome Sequencing of e-waste polymer degrading bacterium Pseudomonas sp. strain PE08.</title>
        <authorList>
            <person name="Kirdat K."/>
            <person name="Debbarma P."/>
            <person name="Narawade N."/>
            <person name="Suyal D."/>
            <person name="Thorat V."/>
            <person name="Shouche Y."/>
            <person name="Goel R."/>
            <person name="Yadav A."/>
        </authorList>
    </citation>
    <scope>NUCLEOTIDE SEQUENCE [LARGE SCALE GENOMIC DNA]</scope>
    <source>
        <strain evidence="2 3">PE08</strain>
    </source>
</reference>